<proteinExistence type="inferred from homology"/>
<evidence type="ECO:0000256" key="1">
    <source>
        <dbReference type="ARBA" id="ARBA00006734"/>
    </source>
</evidence>
<dbReference type="GO" id="GO:0097354">
    <property type="term" value="P:prenylation"/>
    <property type="evidence" value="ECO:0007669"/>
    <property type="project" value="UniProtKB-UniRule"/>
</dbReference>
<feature type="coiled-coil region" evidence="7">
    <location>
        <begin position="353"/>
        <end position="380"/>
    </location>
</feature>
<dbReference type="EMBL" id="CAMXCT020000912">
    <property type="protein sequence ID" value="CAL1138081.1"/>
    <property type="molecule type" value="Genomic_DNA"/>
</dbReference>
<dbReference type="GO" id="GO:0005968">
    <property type="term" value="C:Rab-protein geranylgeranyltransferase complex"/>
    <property type="evidence" value="ECO:0007669"/>
    <property type="project" value="TreeGrafter"/>
</dbReference>
<feature type="region of interest" description="Disordered" evidence="8">
    <location>
        <begin position="1"/>
        <end position="22"/>
    </location>
</feature>
<dbReference type="SUPFAM" id="SSF52058">
    <property type="entry name" value="L domain-like"/>
    <property type="match status" value="1"/>
</dbReference>
<evidence type="ECO:0000313" key="9">
    <source>
        <dbReference type="EMBL" id="CAI3984706.1"/>
    </source>
</evidence>
<evidence type="ECO:0000256" key="4">
    <source>
        <dbReference type="ARBA" id="ARBA00022737"/>
    </source>
</evidence>
<sequence>MHGRVKKDIVEPTPEEKAKQREQVRTARSLFAKLLDLRKSQTYNDQALEMTSKALQFHPEFPTLWGYRRELLTSTGSTEKPLQELLKMEMKLLEKALRKSQKVYSIWFHRKWVVERLFQEMNADEEAIRNLLSTELDLCNQLLAVDERNFHCWNHRMNLMDLMRTWGKDKSNSMDLNAIDLKLSTDLINQNFSNYSAWHLRTLLQQPLAGEEPRMKLNVEEELEWVQQGIYTEPNDQSVWLYHQWLTLEHSQLPRITHCAILDGEFFIFFSRPVCASVATVGTVRGCLEAIPRSALKRTRPRSVRRSWSVGWRFLPETEAKFRDEVQITVTLESCGTGLKQSTSVFNGQPFDLDTEMSSNQELKCELSEEKKEILKSELMRIDELLEIEPDCRWALLARMRLQLASSPPEEATLSSCLSSLERMSSLDPLRRNFYADSKADALMMQSLTMWSGQGRKGDLKLVGLGLKKISPTAAAFAFGVRILRLDENELHEFGPLLGLLSLIELSVSKNQIRGDVAEIFALKRLQYVDLSWNYLSANLGCWNPPEKLQKIDLSGNTNVTELGHEKLSQLFPTAWKLQFGEGKCLAHK</sequence>
<dbReference type="EMBL" id="CAMXCT030000912">
    <property type="protein sequence ID" value="CAL4772018.1"/>
    <property type="molecule type" value="Genomic_DNA"/>
</dbReference>
<name>A0A9P1C470_9DINO</name>
<dbReference type="EMBL" id="CAMXCT010000912">
    <property type="protein sequence ID" value="CAI3984706.1"/>
    <property type="molecule type" value="Genomic_DNA"/>
</dbReference>
<keyword evidence="3 6" id="KW-0808">Transferase</keyword>
<evidence type="ECO:0000256" key="5">
    <source>
        <dbReference type="ARBA" id="ARBA00047658"/>
    </source>
</evidence>
<evidence type="ECO:0000313" key="11">
    <source>
        <dbReference type="Proteomes" id="UP001152797"/>
    </source>
</evidence>
<evidence type="ECO:0000313" key="10">
    <source>
        <dbReference type="EMBL" id="CAL4772018.1"/>
    </source>
</evidence>
<dbReference type="OrthoDB" id="1658at2759"/>
<dbReference type="Gene3D" id="3.80.10.10">
    <property type="entry name" value="Ribonuclease Inhibitor"/>
    <property type="match status" value="1"/>
</dbReference>
<comment type="caution">
    <text evidence="9">The sequence shown here is derived from an EMBL/GenBank/DDBJ whole genome shotgun (WGS) entry which is preliminary data.</text>
</comment>
<dbReference type="PROSITE" id="PS51147">
    <property type="entry name" value="PFTA"/>
    <property type="match status" value="5"/>
</dbReference>
<comment type="catalytic activity">
    <reaction evidence="5 6">
        <text>geranylgeranyl diphosphate + L-cysteinyl-[protein] = S-geranylgeranyl-L-cysteinyl-[protein] + diphosphate</text>
        <dbReference type="Rhea" id="RHEA:21240"/>
        <dbReference type="Rhea" id="RHEA-COMP:10131"/>
        <dbReference type="Rhea" id="RHEA-COMP:11537"/>
        <dbReference type="ChEBI" id="CHEBI:29950"/>
        <dbReference type="ChEBI" id="CHEBI:33019"/>
        <dbReference type="ChEBI" id="CHEBI:57533"/>
        <dbReference type="ChEBI" id="CHEBI:86021"/>
        <dbReference type="EC" id="2.5.1.60"/>
    </reaction>
</comment>
<comment type="similarity">
    <text evidence="1 6">Belongs to the protein prenyltransferase subunit alpha family.</text>
</comment>
<protein>
    <recommendedName>
        <fullName evidence="6">Geranylgeranyl transferase type-2 subunit alpha</fullName>
        <ecNumber evidence="6">2.5.1.60</ecNumber>
    </recommendedName>
    <alternativeName>
        <fullName evidence="6">Geranylgeranyl transferase type II subunit alpha</fullName>
    </alternativeName>
</protein>
<dbReference type="EC" id="2.5.1.60" evidence="6"/>
<evidence type="ECO:0000256" key="3">
    <source>
        <dbReference type="ARBA" id="ARBA00022679"/>
    </source>
</evidence>
<comment type="function">
    <text evidence="6">Catalyzes the transfer of a geranyl-geranyl moiety from geranyl-geranyl pyrophosphate to cysteines occuring in specific C-terminal amino acid sequences.</text>
</comment>
<evidence type="ECO:0000256" key="8">
    <source>
        <dbReference type="SAM" id="MobiDB-lite"/>
    </source>
</evidence>
<evidence type="ECO:0000256" key="7">
    <source>
        <dbReference type="SAM" id="Coils"/>
    </source>
</evidence>
<evidence type="ECO:0000256" key="6">
    <source>
        <dbReference type="RuleBase" id="RU367120"/>
    </source>
</evidence>
<keyword evidence="4" id="KW-0677">Repeat</keyword>
<dbReference type="AlphaFoldDB" id="A0A9P1C470"/>
<reference evidence="10 11" key="2">
    <citation type="submission" date="2024-05" db="EMBL/GenBank/DDBJ databases">
        <authorList>
            <person name="Chen Y."/>
            <person name="Shah S."/>
            <person name="Dougan E. K."/>
            <person name="Thang M."/>
            <person name="Chan C."/>
        </authorList>
    </citation>
    <scope>NUCLEOTIDE SEQUENCE [LARGE SCALE GENOMIC DNA]</scope>
</reference>
<dbReference type="Proteomes" id="UP001152797">
    <property type="component" value="Unassembled WGS sequence"/>
</dbReference>
<dbReference type="InterPro" id="IPR002088">
    <property type="entry name" value="Prenyl_trans_a"/>
</dbReference>
<gene>
    <name evidence="9" type="ORF">C1SCF055_LOCUS12225</name>
</gene>
<dbReference type="InterPro" id="IPR032675">
    <property type="entry name" value="LRR_dom_sf"/>
</dbReference>
<keyword evidence="11" id="KW-1185">Reference proteome</keyword>
<dbReference type="Pfam" id="PF01239">
    <property type="entry name" value="PPTA"/>
    <property type="match status" value="5"/>
</dbReference>
<keyword evidence="7" id="KW-0175">Coiled coil</keyword>
<dbReference type="PANTHER" id="PTHR11129:SF2">
    <property type="entry name" value="GERANYLGERANYL TRANSFERASE TYPE-2 SUBUNIT ALPHA"/>
    <property type="match status" value="1"/>
</dbReference>
<reference evidence="9" key="1">
    <citation type="submission" date="2022-10" db="EMBL/GenBank/DDBJ databases">
        <authorList>
            <person name="Chen Y."/>
            <person name="Dougan E. K."/>
            <person name="Chan C."/>
            <person name="Rhodes N."/>
            <person name="Thang M."/>
        </authorList>
    </citation>
    <scope>NUCLEOTIDE SEQUENCE</scope>
</reference>
<dbReference type="SUPFAM" id="SSF48439">
    <property type="entry name" value="Protein prenylyltransferase"/>
    <property type="match status" value="1"/>
</dbReference>
<dbReference type="GO" id="GO:0004663">
    <property type="term" value="F:Rab geranylgeranyltransferase activity"/>
    <property type="evidence" value="ECO:0007669"/>
    <property type="project" value="UniProtKB-UniRule"/>
</dbReference>
<dbReference type="Gene3D" id="1.25.40.120">
    <property type="entry name" value="Protein prenylyltransferase"/>
    <property type="match status" value="2"/>
</dbReference>
<accession>A0A9P1C470</accession>
<keyword evidence="2 6" id="KW-0637">Prenyltransferase</keyword>
<organism evidence="9">
    <name type="scientific">Cladocopium goreaui</name>
    <dbReference type="NCBI Taxonomy" id="2562237"/>
    <lineage>
        <taxon>Eukaryota</taxon>
        <taxon>Sar</taxon>
        <taxon>Alveolata</taxon>
        <taxon>Dinophyceae</taxon>
        <taxon>Suessiales</taxon>
        <taxon>Symbiodiniaceae</taxon>
        <taxon>Cladocopium</taxon>
    </lineage>
</organism>
<evidence type="ECO:0000256" key="2">
    <source>
        <dbReference type="ARBA" id="ARBA00022602"/>
    </source>
</evidence>
<dbReference type="PANTHER" id="PTHR11129">
    <property type="entry name" value="PROTEIN FARNESYLTRANSFERASE ALPHA SUBUNIT/RAB GERANYLGERANYL TRANSFERASE ALPHA SUBUNIT"/>
    <property type="match status" value="1"/>
</dbReference>